<dbReference type="InterPro" id="IPR004728">
    <property type="entry name" value="Sec62"/>
</dbReference>
<dbReference type="AlphaFoldDB" id="A0A0V0I3X7"/>
<keyword evidence="5" id="KW-0812">Transmembrane</keyword>
<dbReference type="PANTHER" id="PTHR12443:SF9">
    <property type="entry name" value="TRANSLOCATION PROTEIN SEC62"/>
    <property type="match status" value="1"/>
</dbReference>
<comment type="subcellular location">
    <subcellularLocation>
        <location evidence="1">Endoplasmic reticulum membrane</location>
        <topology evidence="1">Multi-pass membrane protein</topology>
    </subcellularLocation>
</comment>
<dbReference type="PANTHER" id="PTHR12443">
    <property type="entry name" value="TRANSLOCATION PROTEIN SEC62"/>
    <property type="match status" value="1"/>
</dbReference>
<sequence length="164" mass="18674">MLMLAVRGLVFGALWILLGKRFWLFPNILAEEATLKELFQFWPQKDEGERPKWTARLFYAIAGVVLISLLRHHAPDEAARARYQKRVSNIIDDVLEWSPSLALSGMIEKQPVVNITEPNDNVTDNKSSDEKLFSSGDLGDETIPNEEVDEVTENTEDSDHHQNI</sequence>
<evidence type="ECO:0000256" key="3">
    <source>
        <dbReference type="ARBA" id="ARBA00021257"/>
    </source>
</evidence>
<evidence type="ECO:0000256" key="5">
    <source>
        <dbReference type="ARBA" id="ARBA00022692"/>
    </source>
</evidence>
<evidence type="ECO:0000256" key="8">
    <source>
        <dbReference type="ARBA" id="ARBA00022989"/>
    </source>
</evidence>
<proteinExistence type="inferred from homology"/>
<dbReference type="GO" id="GO:0031204">
    <property type="term" value="P:post-translational protein targeting to membrane, translocation"/>
    <property type="evidence" value="ECO:0007669"/>
    <property type="project" value="TreeGrafter"/>
</dbReference>
<comment type="similarity">
    <text evidence="2">Belongs to the SEC62 family.</text>
</comment>
<keyword evidence="8" id="KW-1133">Transmembrane helix</keyword>
<keyword evidence="9" id="KW-0811">Translocation</keyword>
<name>A0A0V0I3X7_SOLCH</name>
<keyword evidence="6" id="KW-0256">Endoplasmic reticulum</keyword>
<feature type="region of interest" description="Disordered" evidence="11">
    <location>
        <begin position="114"/>
        <end position="164"/>
    </location>
</feature>
<keyword evidence="4" id="KW-0813">Transport</keyword>
<evidence type="ECO:0000256" key="6">
    <source>
        <dbReference type="ARBA" id="ARBA00022824"/>
    </source>
</evidence>
<keyword evidence="7" id="KW-0653">Protein transport</keyword>
<evidence type="ECO:0000256" key="4">
    <source>
        <dbReference type="ARBA" id="ARBA00022448"/>
    </source>
</evidence>
<reference evidence="12" key="1">
    <citation type="submission" date="2015-12" db="EMBL/GenBank/DDBJ databases">
        <title>Gene expression during late stages of embryo sac development: a critical building block for successful pollen-pistil interactions.</title>
        <authorList>
            <person name="Liu Y."/>
            <person name="Joly V."/>
            <person name="Sabar M."/>
            <person name="Matton D.P."/>
        </authorList>
    </citation>
    <scope>NUCLEOTIDE SEQUENCE</scope>
</reference>
<organism evidence="12">
    <name type="scientific">Solanum chacoense</name>
    <name type="common">Chaco potato</name>
    <dbReference type="NCBI Taxonomy" id="4108"/>
    <lineage>
        <taxon>Eukaryota</taxon>
        <taxon>Viridiplantae</taxon>
        <taxon>Streptophyta</taxon>
        <taxon>Embryophyta</taxon>
        <taxon>Tracheophyta</taxon>
        <taxon>Spermatophyta</taxon>
        <taxon>Magnoliopsida</taxon>
        <taxon>eudicotyledons</taxon>
        <taxon>Gunneridae</taxon>
        <taxon>Pentapetalae</taxon>
        <taxon>asterids</taxon>
        <taxon>lamiids</taxon>
        <taxon>Solanales</taxon>
        <taxon>Solanaceae</taxon>
        <taxon>Solanoideae</taxon>
        <taxon>Solaneae</taxon>
        <taxon>Solanum</taxon>
    </lineage>
</organism>
<evidence type="ECO:0000313" key="12">
    <source>
        <dbReference type="EMBL" id="JAP27139.1"/>
    </source>
</evidence>
<evidence type="ECO:0000256" key="1">
    <source>
        <dbReference type="ARBA" id="ARBA00004477"/>
    </source>
</evidence>
<evidence type="ECO:0000256" key="11">
    <source>
        <dbReference type="SAM" id="MobiDB-lite"/>
    </source>
</evidence>
<evidence type="ECO:0000256" key="2">
    <source>
        <dbReference type="ARBA" id="ARBA00010604"/>
    </source>
</evidence>
<dbReference type="EMBL" id="GEDG01011487">
    <property type="protein sequence ID" value="JAP27139.1"/>
    <property type="molecule type" value="Transcribed_RNA"/>
</dbReference>
<dbReference type="GO" id="GO:0005789">
    <property type="term" value="C:endoplasmic reticulum membrane"/>
    <property type="evidence" value="ECO:0007669"/>
    <property type="project" value="UniProtKB-SubCell"/>
</dbReference>
<evidence type="ECO:0000256" key="10">
    <source>
        <dbReference type="ARBA" id="ARBA00023136"/>
    </source>
</evidence>
<feature type="compositionally biased region" description="Acidic residues" evidence="11">
    <location>
        <begin position="138"/>
        <end position="156"/>
    </location>
</feature>
<feature type="compositionally biased region" description="Polar residues" evidence="11">
    <location>
        <begin position="116"/>
        <end position="125"/>
    </location>
</feature>
<protein>
    <recommendedName>
        <fullName evidence="3">Translocation protein SEC62</fullName>
    </recommendedName>
</protein>
<evidence type="ECO:0000256" key="7">
    <source>
        <dbReference type="ARBA" id="ARBA00022927"/>
    </source>
</evidence>
<accession>A0A0V0I3X7</accession>
<keyword evidence="10" id="KW-0472">Membrane</keyword>
<evidence type="ECO:0000256" key="9">
    <source>
        <dbReference type="ARBA" id="ARBA00023010"/>
    </source>
</evidence>